<dbReference type="PROSITE" id="PS50181">
    <property type="entry name" value="FBOX"/>
    <property type="match status" value="1"/>
</dbReference>
<evidence type="ECO:0000259" key="1">
    <source>
        <dbReference type="PROSITE" id="PS50181"/>
    </source>
</evidence>
<dbReference type="EMBL" id="JAUEPU010000002">
    <property type="protein sequence ID" value="KAK0505571.1"/>
    <property type="molecule type" value="Genomic_DNA"/>
</dbReference>
<keyword evidence="3" id="KW-1185">Reference proteome</keyword>
<dbReference type="InterPro" id="IPR036047">
    <property type="entry name" value="F-box-like_dom_sf"/>
</dbReference>
<feature type="domain" description="F-box" evidence="1">
    <location>
        <begin position="1"/>
        <end position="46"/>
    </location>
</feature>
<dbReference type="Proteomes" id="UP001175228">
    <property type="component" value="Unassembled WGS sequence"/>
</dbReference>
<evidence type="ECO:0000313" key="2">
    <source>
        <dbReference type="EMBL" id="KAK0505571.1"/>
    </source>
</evidence>
<name>A0AA39U122_9AGAR</name>
<evidence type="ECO:0000313" key="3">
    <source>
        <dbReference type="Proteomes" id="UP001175228"/>
    </source>
</evidence>
<sequence length="176" mass="19521">MDLLNLPQELLSYILHFADPDTLRALCLTKKRTLHAISRNFLRRKLTLRFGPNQKSTPDVFTFDPGHLAAIRSLSIVMDGYVDLGAISFSSVLTSMINIKDIRVSGGSGNFLRLIVENTKESLVMLELDGCDAEPQDFSDIVDITIRDLRLSGCHPNVRFLLGPVVVVNLEVRGPG</sequence>
<comment type="caution">
    <text evidence="2">The sequence shown here is derived from an EMBL/GenBank/DDBJ whole genome shotgun (WGS) entry which is preliminary data.</text>
</comment>
<organism evidence="2 3">
    <name type="scientific">Armillaria luteobubalina</name>
    <dbReference type="NCBI Taxonomy" id="153913"/>
    <lineage>
        <taxon>Eukaryota</taxon>
        <taxon>Fungi</taxon>
        <taxon>Dikarya</taxon>
        <taxon>Basidiomycota</taxon>
        <taxon>Agaricomycotina</taxon>
        <taxon>Agaricomycetes</taxon>
        <taxon>Agaricomycetidae</taxon>
        <taxon>Agaricales</taxon>
        <taxon>Marasmiineae</taxon>
        <taxon>Physalacriaceae</taxon>
        <taxon>Armillaria</taxon>
    </lineage>
</organism>
<proteinExistence type="predicted"/>
<dbReference type="SUPFAM" id="SSF81383">
    <property type="entry name" value="F-box domain"/>
    <property type="match status" value="1"/>
</dbReference>
<dbReference type="AlphaFoldDB" id="A0AA39U122"/>
<dbReference type="InterPro" id="IPR001810">
    <property type="entry name" value="F-box_dom"/>
</dbReference>
<accession>A0AA39U122</accession>
<reference evidence="2" key="1">
    <citation type="submission" date="2023-06" db="EMBL/GenBank/DDBJ databases">
        <authorList>
            <consortium name="Lawrence Berkeley National Laboratory"/>
            <person name="Ahrendt S."/>
            <person name="Sahu N."/>
            <person name="Indic B."/>
            <person name="Wong-Bajracharya J."/>
            <person name="Merenyi Z."/>
            <person name="Ke H.-M."/>
            <person name="Monk M."/>
            <person name="Kocsube S."/>
            <person name="Drula E."/>
            <person name="Lipzen A."/>
            <person name="Balint B."/>
            <person name="Henrissat B."/>
            <person name="Andreopoulos B."/>
            <person name="Martin F.M."/>
            <person name="Harder C.B."/>
            <person name="Rigling D."/>
            <person name="Ford K.L."/>
            <person name="Foster G.D."/>
            <person name="Pangilinan J."/>
            <person name="Papanicolaou A."/>
            <person name="Barry K."/>
            <person name="LaButti K."/>
            <person name="Viragh M."/>
            <person name="Koriabine M."/>
            <person name="Yan M."/>
            <person name="Riley R."/>
            <person name="Champramary S."/>
            <person name="Plett K.L."/>
            <person name="Tsai I.J."/>
            <person name="Slot J."/>
            <person name="Sipos G."/>
            <person name="Plett J."/>
            <person name="Nagy L.G."/>
            <person name="Grigoriev I.V."/>
        </authorList>
    </citation>
    <scope>NUCLEOTIDE SEQUENCE</scope>
    <source>
        <strain evidence="2">HWK02</strain>
    </source>
</reference>
<protein>
    <recommendedName>
        <fullName evidence="1">F-box domain-containing protein</fullName>
    </recommendedName>
</protein>
<gene>
    <name evidence="2" type="ORF">EDD18DRAFT_339958</name>
</gene>